<reference evidence="1 2" key="1">
    <citation type="submission" date="2023-01" db="EMBL/GenBank/DDBJ databases">
        <authorList>
            <person name="Whitehead M."/>
        </authorList>
    </citation>
    <scope>NUCLEOTIDE SEQUENCE [LARGE SCALE GENOMIC DNA]</scope>
</reference>
<proteinExistence type="predicted"/>
<name>A0AAV0XIH3_9HEMI</name>
<keyword evidence="2" id="KW-1185">Reference proteome</keyword>
<dbReference type="Proteomes" id="UP001160148">
    <property type="component" value="Unassembled WGS sequence"/>
</dbReference>
<dbReference type="AlphaFoldDB" id="A0AAV0XIH3"/>
<sequence>MYVTTNDAGKLLLDLHRWLETAVQSIVFVDQTLGQKHINGLRKFHLIHAKPESATGQLRLVCPVPNLIAIHGFRRLTQ</sequence>
<gene>
    <name evidence="1" type="ORF">MEUPH1_LOCUS22004</name>
</gene>
<accession>A0AAV0XIH3</accession>
<protein>
    <submittedName>
        <fullName evidence="1">Uncharacterized protein</fullName>
    </submittedName>
</protein>
<evidence type="ECO:0000313" key="1">
    <source>
        <dbReference type="EMBL" id="CAI6367539.1"/>
    </source>
</evidence>
<dbReference type="EMBL" id="CARXXK010000005">
    <property type="protein sequence ID" value="CAI6367539.1"/>
    <property type="molecule type" value="Genomic_DNA"/>
</dbReference>
<comment type="caution">
    <text evidence="1">The sequence shown here is derived from an EMBL/GenBank/DDBJ whole genome shotgun (WGS) entry which is preliminary data.</text>
</comment>
<organism evidence="1 2">
    <name type="scientific">Macrosiphum euphorbiae</name>
    <name type="common">potato aphid</name>
    <dbReference type="NCBI Taxonomy" id="13131"/>
    <lineage>
        <taxon>Eukaryota</taxon>
        <taxon>Metazoa</taxon>
        <taxon>Ecdysozoa</taxon>
        <taxon>Arthropoda</taxon>
        <taxon>Hexapoda</taxon>
        <taxon>Insecta</taxon>
        <taxon>Pterygota</taxon>
        <taxon>Neoptera</taxon>
        <taxon>Paraneoptera</taxon>
        <taxon>Hemiptera</taxon>
        <taxon>Sternorrhyncha</taxon>
        <taxon>Aphidomorpha</taxon>
        <taxon>Aphidoidea</taxon>
        <taxon>Aphididae</taxon>
        <taxon>Macrosiphini</taxon>
        <taxon>Macrosiphum</taxon>
    </lineage>
</organism>
<evidence type="ECO:0000313" key="2">
    <source>
        <dbReference type="Proteomes" id="UP001160148"/>
    </source>
</evidence>